<accession>A0A9P0VWD5</accession>
<organism evidence="15 16">
    <name type="scientific">[Candida] railenensis</name>
    <dbReference type="NCBI Taxonomy" id="45579"/>
    <lineage>
        <taxon>Eukaryota</taxon>
        <taxon>Fungi</taxon>
        <taxon>Dikarya</taxon>
        <taxon>Ascomycota</taxon>
        <taxon>Saccharomycotina</taxon>
        <taxon>Pichiomycetes</taxon>
        <taxon>Debaryomycetaceae</taxon>
        <taxon>Kurtzmaniella</taxon>
    </lineage>
</organism>
<dbReference type="PROSITE" id="PS51198">
    <property type="entry name" value="UVRD_HELICASE_ATP_BIND"/>
    <property type="match status" value="1"/>
</dbReference>
<dbReference type="EMBL" id="CAKXYY010000002">
    <property type="protein sequence ID" value="CAH2350838.1"/>
    <property type="molecule type" value="Genomic_DNA"/>
</dbReference>
<dbReference type="AlphaFoldDB" id="A0A9P0VWD5"/>
<evidence type="ECO:0000256" key="5">
    <source>
        <dbReference type="ARBA" id="ARBA00022840"/>
    </source>
</evidence>
<keyword evidence="4 11" id="KW-0347">Helicase</keyword>
<gene>
    <name evidence="15" type="ORF">CLIB1423_02S06304</name>
</gene>
<dbReference type="CDD" id="cd17932">
    <property type="entry name" value="DEXQc_UvrD"/>
    <property type="match status" value="1"/>
</dbReference>
<evidence type="ECO:0000256" key="2">
    <source>
        <dbReference type="ARBA" id="ARBA00022741"/>
    </source>
</evidence>
<keyword evidence="16" id="KW-1185">Reference proteome</keyword>
<dbReference type="GO" id="GO:0043138">
    <property type="term" value="F:3'-5' DNA helicase activity"/>
    <property type="evidence" value="ECO:0007669"/>
    <property type="project" value="UniProtKB-EC"/>
</dbReference>
<name>A0A9P0VWD5_9ASCO</name>
<sequence>MFLDGLNFNQRKAVVSPPNGRLQIIAGPGTGKTKVLISRVAYLILDCNIPPNQIIVTTFTKKAANEMVERLSKLLEKEKHSVDISKLIIGTFHSICFRIIMTYGKLINKQSFKIADERDSNHILGETLDGVHASDFDRKEVDIYKKGSSSNIDTSSYDSKKIKRQISKLKSAGIEPEAYRQLNSGTKKFNRFIYTVYVDYQDRLERNMLLDFDDCLLSCNSLLKQHPVLNFIKHVLVDEFQDTNEIQLQLMYEFTKHSNNVTIVGDPDQSIYGFRDAQVINFDKMKTHYLANKVDIVSLDENYRSTANILEVSELVMRQQVDSTRHRKDLKSQHTFTFAPMYCNLASQEEEAEWICFQLEQLTRKLPNTPFQNKDVAILFRSSFQTRIVENELVKRKIPYFMLRGKAFWDRKEVVSILDYIRVVSSENDRIAYLRTINFPKRGLGLRSIEEIEKYLNEMSGKSDESVFTHLQNISEGDTSCALTKSNLENLGKYLSSISKCRQQLNDDLDMENLFQSIYVESGLKDEFSNDPNYELNIFEVKRQLAEHVPVVDRLPLDDEMSENDDEVQKNILQSFVQSIGLYESNQDEDSNEERENGGKVILSTIHGSKGLEWPVVFVPGLSEGIIPAKFAMDNGGTEDEERRCFYVATTRAKHLLYVSSFTEERERWGRLPINETSRFLKGLKGKLSNNKQAAFNNLNSLQDLYKLVGKDWISDNYDFDKFIAECHWYNKDDDKLKVASNFAHSTFGSANLVSSPNFSNKKVKGEKLEVKIQNRTIQSMLSSKSSEMMNRRSMLTGYSSSKSKSAKLTSDRSIPSKNLSKITKVPVVAAVMPVMGTSSKAPPYIPSRKVPGSLSRLKKLHEVKK</sequence>
<evidence type="ECO:0000259" key="13">
    <source>
        <dbReference type="PROSITE" id="PS51198"/>
    </source>
</evidence>
<dbReference type="InterPro" id="IPR027417">
    <property type="entry name" value="P-loop_NTPase"/>
</dbReference>
<feature type="binding site" evidence="11">
    <location>
        <begin position="26"/>
        <end position="33"/>
    </location>
    <ligand>
        <name>ATP</name>
        <dbReference type="ChEBI" id="CHEBI:30616"/>
    </ligand>
</feature>
<keyword evidence="5 11" id="KW-0067">ATP-binding</keyword>
<protein>
    <recommendedName>
        <fullName evidence="9">DNA 3'-5' helicase</fullName>
        <ecNumber evidence="9">5.6.2.4</ecNumber>
    </recommendedName>
</protein>
<evidence type="ECO:0000256" key="9">
    <source>
        <dbReference type="ARBA" id="ARBA00034808"/>
    </source>
</evidence>
<dbReference type="Gene3D" id="3.40.50.300">
    <property type="entry name" value="P-loop containing nucleotide triphosphate hydrolases"/>
    <property type="match status" value="2"/>
</dbReference>
<evidence type="ECO:0000256" key="6">
    <source>
        <dbReference type="ARBA" id="ARBA00023125"/>
    </source>
</evidence>
<dbReference type="GO" id="GO:0003677">
    <property type="term" value="F:DNA binding"/>
    <property type="evidence" value="ECO:0007669"/>
    <property type="project" value="UniProtKB-KW"/>
</dbReference>
<evidence type="ECO:0000256" key="1">
    <source>
        <dbReference type="ARBA" id="ARBA00009922"/>
    </source>
</evidence>
<dbReference type="InterPro" id="IPR000212">
    <property type="entry name" value="DNA_helicase_UvrD/REP"/>
</dbReference>
<keyword evidence="7" id="KW-0413">Isomerase</keyword>
<comment type="catalytic activity">
    <reaction evidence="8">
        <text>Couples ATP hydrolysis with the unwinding of duplex DNA by translocating in the 3'-5' direction.</text>
        <dbReference type="EC" id="5.6.2.4"/>
    </reaction>
</comment>
<dbReference type="InterPro" id="IPR014016">
    <property type="entry name" value="UvrD-like_ATP-bd"/>
</dbReference>
<dbReference type="OrthoDB" id="1470711at2759"/>
<proteinExistence type="inferred from homology"/>
<dbReference type="Pfam" id="PF00580">
    <property type="entry name" value="UvrD-helicase"/>
    <property type="match status" value="1"/>
</dbReference>
<evidence type="ECO:0000259" key="14">
    <source>
        <dbReference type="PROSITE" id="PS51217"/>
    </source>
</evidence>
<comment type="similarity">
    <text evidence="1">Belongs to the helicase family. UvrD subfamily.</text>
</comment>
<dbReference type="Pfam" id="PF13361">
    <property type="entry name" value="UvrD_C"/>
    <property type="match status" value="1"/>
</dbReference>
<evidence type="ECO:0000256" key="7">
    <source>
        <dbReference type="ARBA" id="ARBA00023235"/>
    </source>
</evidence>
<feature type="domain" description="UvrD-like helicase ATP-binding" evidence="13">
    <location>
        <begin position="5"/>
        <end position="306"/>
    </location>
</feature>
<comment type="caution">
    <text evidence="15">The sequence shown here is derived from an EMBL/GenBank/DDBJ whole genome shotgun (WGS) entry which is preliminary data.</text>
</comment>
<evidence type="ECO:0000256" key="12">
    <source>
        <dbReference type="SAM" id="MobiDB-lite"/>
    </source>
</evidence>
<evidence type="ECO:0000256" key="3">
    <source>
        <dbReference type="ARBA" id="ARBA00022801"/>
    </source>
</evidence>
<dbReference type="GO" id="GO:0005524">
    <property type="term" value="F:ATP binding"/>
    <property type="evidence" value="ECO:0007669"/>
    <property type="project" value="UniProtKB-UniRule"/>
</dbReference>
<feature type="region of interest" description="Disordered" evidence="12">
    <location>
        <begin position="838"/>
        <end position="866"/>
    </location>
</feature>
<dbReference type="PANTHER" id="PTHR11070:SF2">
    <property type="entry name" value="ATP-DEPENDENT DNA HELICASE SRS2"/>
    <property type="match status" value="1"/>
</dbReference>
<dbReference type="CDD" id="cd18807">
    <property type="entry name" value="SF1_C_UvrD"/>
    <property type="match status" value="1"/>
</dbReference>
<dbReference type="GO" id="GO:0016787">
    <property type="term" value="F:hydrolase activity"/>
    <property type="evidence" value="ECO:0007669"/>
    <property type="project" value="UniProtKB-UniRule"/>
</dbReference>
<dbReference type="SUPFAM" id="SSF52540">
    <property type="entry name" value="P-loop containing nucleoside triphosphate hydrolases"/>
    <property type="match status" value="1"/>
</dbReference>
<dbReference type="InterPro" id="IPR014017">
    <property type="entry name" value="DNA_helicase_UvrD-like_C"/>
</dbReference>
<feature type="compositionally biased region" description="Basic residues" evidence="12">
    <location>
        <begin position="857"/>
        <end position="866"/>
    </location>
</feature>
<evidence type="ECO:0000313" key="16">
    <source>
        <dbReference type="Proteomes" id="UP000837801"/>
    </source>
</evidence>
<dbReference type="Proteomes" id="UP000837801">
    <property type="component" value="Unassembled WGS sequence"/>
</dbReference>
<feature type="domain" description="UvrD-like helicase C-terminal" evidence="14">
    <location>
        <begin position="307"/>
        <end position="611"/>
    </location>
</feature>
<evidence type="ECO:0000256" key="8">
    <source>
        <dbReference type="ARBA" id="ARBA00034617"/>
    </source>
</evidence>
<evidence type="ECO:0000256" key="4">
    <source>
        <dbReference type="ARBA" id="ARBA00022806"/>
    </source>
</evidence>
<dbReference type="GO" id="GO:0000725">
    <property type="term" value="P:recombinational repair"/>
    <property type="evidence" value="ECO:0007669"/>
    <property type="project" value="TreeGrafter"/>
</dbReference>
<dbReference type="Gene3D" id="1.10.10.160">
    <property type="match status" value="1"/>
</dbReference>
<dbReference type="PROSITE" id="PS51217">
    <property type="entry name" value="UVRD_HELICASE_CTER"/>
    <property type="match status" value="1"/>
</dbReference>
<dbReference type="PANTHER" id="PTHR11070">
    <property type="entry name" value="UVRD / RECB / PCRA DNA HELICASE FAMILY MEMBER"/>
    <property type="match status" value="1"/>
</dbReference>
<keyword evidence="2 11" id="KW-0547">Nucleotide-binding</keyword>
<dbReference type="GO" id="GO:0005634">
    <property type="term" value="C:nucleus"/>
    <property type="evidence" value="ECO:0007669"/>
    <property type="project" value="TreeGrafter"/>
</dbReference>
<dbReference type="InterPro" id="IPR013986">
    <property type="entry name" value="DExx_box_DNA_helicase_dom_sf"/>
</dbReference>
<evidence type="ECO:0000256" key="11">
    <source>
        <dbReference type="PROSITE-ProRule" id="PRU00560"/>
    </source>
</evidence>
<evidence type="ECO:0000256" key="10">
    <source>
        <dbReference type="ARBA" id="ARBA00048988"/>
    </source>
</evidence>
<comment type="catalytic activity">
    <reaction evidence="10">
        <text>ATP + H2O = ADP + phosphate + H(+)</text>
        <dbReference type="Rhea" id="RHEA:13065"/>
        <dbReference type="ChEBI" id="CHEBI:15377"/>
        <dbReference type="ChEBI" id="CHEBI:15378"/>
        <dbReference type="ChEBI" id="CHEBI:30616"/>
        <dbReference type="ChEBI" id="CHEBI:43474"/>
        <dbReference type="ChEBI" id="CHEBI:456216"/>
        <dbReference type="EC" id="5.6.2.4"/>
    </reaction>
</comment>
<keyword evidence="6" id="KW-0238">DNA-binding</keyword>
<feature type="region of interest" description="Disordered" evidence="12">
    <location>
        <begin position="795"/>
        <end position="814"/>
    </location>
</feature>
<reference evidence="15" key="1">
    <citation type="submission" date="2022-03" db="EMBL/GenBank/DDBJ databases">
        <authorList>
            <person name="Legras J.-L."/>
            <person name="Devillers H."/>
            <person name="Grondin C."/>
        </authorList>
    </citation>
    <scope>NUCLEOTIDE SEQUENCE</scope>
    <source>
        <strain evidence="15">CLIB 1423</strain>
    </source>
</reference>
<dbReference type="Gene3D" id="1.10.486.10">
    <property type="entry name" value="PCRA, domain 4"/>
    <property type="match status" value="1"/>
</dbReference>
<dbReference type="EC" id="5.6.2.4" evidence="9"/>
<evidence type="ECO:0000313" key="15">
    <source>
        <dbReference type="EMBL" id="CAH2350838.1"/>
    </source>
</evidence>
<keyword evidence="3 11" id="KW-0378">Hydrolase</keyword>